<feature type="compositionally biased region" description="Low complexity" evidence="1">
    <location>
        <begin position="149"/>
        <end position="160"/>
    </location>
</feature>
<evidence type="ECO:0000256" key="1">
    <source>
        <dbReference type="SAM" id="MobiDB-lite"/>
    </source>
</evidence>
<organism evidence="2 3">
    <name type="scientific">Neorhizobium galegae bv. officinalis</name>
    <dbReference type="NCBI Taxonomy" id="323656"/>
    <lineage>
        <taxon>Bacteria</taxon>
        <taxon>Pseudomonadati</taxon>
        <taxon>Pseudomonadota</taxon>
        <taxon>Alphaproteobacteria</taxon>
        <taxon>Hyphomicrobiales</taxon>
        <taxon>Rhizobiaceae</taxon>
        <taxon>Rhizobium/Agrobacterium group</taxon>
        <taxon>Neorhizobium</taxon>
    </lineage>
</organism>
<evidence type="ECO:0000313" key="3">
    <source>
        <dbReference type="Proteomes" id="UP000046176"/>
    </source>
</evidence>
<feature type="compositionally biased region" description="Pro residues" evidence="1">
    <location>
        <begin position="184"/>
        <end position="193"/>
    </location>
</feature>
<feature type="region of interest" description="Disordered" evidence="1">
    <location>
        <begin position="139"/>
        <end position="193"/>
    </location>
</feature>
<accession>A0A0T7FDE1</accession>
<sequence>MGCAETQIAASMFTAGIEWHLLHKSARSSSSAAFWAFELVQCKRSISAARIATVMLSSVRAGSAHATLFVFGPLKATVVPSAKVASFRPCSQLAAESMASFGWIRIRGFATTCCAPQPAILQWNECWPAVRPFFRRHRTDGSGRRRRSGPWSRRSGWRSGLGRGRRRDCRLRSGHGRSFRRQPVRPPLPGLRP</sequence>
<evidence type="ECO:0000313" key="2">
    <source>
        <dbReference type="EMBL" id="CDZ33045.1"/>
    </source>
</evidence>
<protein>
    <submittedName>
        <fullName evidence="2">Uncharacterized protein</fullName>
    </submittedName>
</protein>
<reference evidence="2 3" key="1">
    <citation type="submission" date="2014-08" db="EMBL/GenBank/DDBJ databases">
        <authorList>
            <person name="Chen Y.-H."/>
        </authorList>
    </citation>
    <scope>NUCLEOTIDE SEQUENCE [LARGE SCALE GENOMIC DNA]</scope>
</reference>
<proteinExistence type="predicted"/>
<feature type="compositionally biased region" description="Basic residues" evidence="1">
    <location>
        <begin position="139"/>
        <end position="148"/>
    </location>
</feature>
<gene>
    <name evidence="2" type="ORF">NGAL_HAMBI1145_16250</name>
</gene>
<dbReference type="EMBL" id="CCRH01000004">
    <property type="protein sequence ID" value="CDZ33045.1"/>
    <property type="molecule type" value="Genomic_DNA"/>
</dbReference>
<dbReference type="Proteomes" id="UP000046176">
    <property type="component" value="Unassembled WGS sequence"/>
</dbReference>
<name>A0A0T7FDE1_NEOGA</name>
<dbReference type="AlphaFoldDB" id="A0A0T7FDE1"/>
<feature type="compositionally biased region" description="Basic residues" evidence="1">
    <location>
        <begin position="163"/>
        <end position="183"/>
    </location>
</feature>